<name>A0A1M6V2R9_PSETH</name>
<comment type="subunit">
    <text evidence="2">Forms a homooligomeric, either hexameric or heptameric, ring-like structure which stacks co-axially with the proteasomal alpha-rings.</text>
</comment>
<dbReference type="EMBL" id="FRAP01000011">
    <property type="protein sequence ID" value="SHK75655.1"/>
    <property type="molecule type" value="Genomic_DNA"/>
</dbReference>
<protein>
    <recommendedName>
        <fullName evidence="3">Bacterial proteasome activator</fullName>
    </recommendedName>
</protein>
<keyword evidence="6" id="KW-1185">Reference proteome</keyword>
<dbReference type="AlphaFoldDB" id="A0A1M6V2R9"/>
<comment type="similarity">
    <text evidence="1">Belongs to the Bpa family.</text>
</comment>
<dbReference type="Proteomes" id="UP000184363">
    <property type="component" value="Unassembled WGS sequence"/>
</dbReference>
<dbReference type="GO" id="GO:0061136">
    <property type="term" value="P:regulation of proteasomal protein catabolic process"/>
    <property type="evidence" value="ECO:0007669"/>
    <property type="project" value="InterPro"/>
</dbReference>
<dbReference type="GO" id="GO:0000502">
    <property type="term" value="C:proteasome complex"/>
    <property type="evidence" value="ECO:0007669"/>
    <property type="project" value="UniProtKB-KW"/>
</dbReference>
<sequence>MIKHLLEELHAMPLDGAARDRLVRTHSRAVAEIEAELPEDLRTELDVISPHLSVGTAVTDAELRIAHAQLVGWLEGLFQGVQFAAMTGAGRRRQDQQHGTSGPGRG</sequence>
<accession>A0A1M6V2R9</accession>
<proteinExistence type="inferred from homology"/>
<evidence type="ECO:0000256" key="4">
    <source>
        <dbReference type="ARBA" id="ARBA00022942"/>
    </source>
</evidence>
<evidence type="ECO:0000256" key="1">
    <source>
        <dbReference type="ARBA" id="ARBA00006639"/>
    </source>
</evidence>
<reference evidence="5 6" key="1">
    <citation type="submission" date="2016-11" db="EMBL/GenBank/DDBJ databases">
        <authorList>
            <person name="Jaros S."/>
            <person name="Januszkiewicz K."/>
            <person name="Wedrychowicz H."/>
        </authorList>
    </citation>
    <scope>NUCLEOTIDE SEQUENCE [LARGE SCALE GENOMIC DNA]</scope>
    <source>
        <strain evidence="5 6">DSM 43832</strain>
    </source>
</reference>
<evidence type="ECO:0000256" key="2">
    <source>
        <dbReference type="ARBA" id="ARBA00011402"/>
    </source>
</evidence>
<evidence type="ECO:0000256" key="3">
    <source>
        <dbReference type="ARBA" id="ARBA00014831"/>
    </source>
</evidence>
<organism evidence="5 6">
    <name type="scientific">Pseudonocardia thermophila</name>
    <dbReference type="NCBI Taxonomy" id="1848"/>
    <lineage>
        <taxon>Bacteria</taxon>
        <taxon>Bacillati</taxon>
        <taxon>Actinomycetota</taxon>
        <taxon>Actinomycetes</taxon>
        <taxon>Pseudonocardiales</taxon>
        <taxon>Pseudonocardiaceae</taxon>
        <taxon>Pseudonocardia</taxon>
    </lineage>
</organism>
<keyword evidence="4" id="KW-0647">Proteasome</keyword>
<dbReference type="Pfam" id="PF10759">
    <property type="entry name" value="BPA"/>
    <property type="match status" value="1"/>
</dbReference>
<dbReference type="InterPro" id="IPR019695">
    <property type="entry name" value="Proteasome_act"/>
</dbReference>
<evidence type="ECO:0000313" key="5">
    <source>
        <dbReference type="EMBL" id="SHK75655.1"/>
    </source>
</evidence>
<dbReference type="STRING" id="1848.SAMN05443637_111157"/>
<evidence type="ECO:0000313" key="6">
    <source>
        <dbReference type="Proteomes" id="UP000184363"/>
    </source>
</evidence>
<gene>
    <name evidence="5" type="ORF">SAMN05443637_111157</name>
</gene>